<dbReference type="AlphaFoldDB" id="A0A162RDQ0"/>
<reference evidence="2 3" key="1">
    <citation type="submission" date="2015-06" db="EMBL/GenBank/DDBJ databases">
        <title>Expansion of signal transduction pathways in fungi by whole-genome duplication.</title>
        <authorList>
            <consortium name="DOE Joint Genome Institute"/>
            <person name="Corrochano L.M."/>
            <person name="Kuo A."/>
            <person name="Marcet-Houben M."/>
            <person name="Polaino S."/>
            <person name="Salamov A."/>
            <person name="Villalobos J.M."/>
            <person name="Alvarez M.I."/>
            <person name="Avalos J."/>
            <person name="Benito E.P."/>
            <person name="Benoit I."/>
            <person name="Burger G."/>
            <person name="Camino L.P."/>
            <person name="Canovas D."/>
            <person name="Cerda-Olmedo E."/>
            <person name="Cheng J.-F."/>
            <person name="Dominguez A."/>
            <person name="Elias M."/>
            <person name="Eslava A.P."/>
            <person name="Glaser F."/>
            <person name="Grimwood J."/>
            <person name="Gutierrez G."/>
            <person name="Heitman J."/>
            <person name="Henrissat B."/>
            <person name="Iturriaga E.A."/>
            <person name="Lang B.F."/>
            <person name="Lavin J.L."/>
            <person name="Lee S."/>
            <person name="Li W."/>
            <person name="Lindquist E."/>
            <person name="Lopez-Garcia S."/>
            <person name="Luque E.M."/>
            <person name="Marcos A.T."/>
            <person name="Martin J."/>
            <person name="Mccluskey K."/>
            <person name="Medina H.R."/>
            <person name="Miralles-Duran A."/>
            <person name="Miyazaki A."/>
            <person name="Munoz-Torres E."/>
            <person name="Oguiza J.A."/>
            <person name="Ohm R."/>
            <person name="Olmedo M."/>
            <person name="Orejas M."/>
            <person name="Ortiz-Castellanos L."/>
            <person name="Pisabarro A.G."/>
            <person name="Rodriguez-Romero J."/>
            <person name="Ruiz-Herrera J."/>
            <person name="Ruiz-Vazquez R."/>
            <person name="Sanz C."/>
            <person name="Schackwitz W."/>
            <person name="Schmutz J."/>
            <person name="Shahriari M."/>
            <person name="Shelest E."/>
            <person name="Silva-Franco F."/>
            <person name="Soanes D."/>
            <person name="Syed K."/>
            <person name="Tagua V.G."/>
            <person name="Talbot N.J."/>
            <person name="Thon M."/>
            <person name="De Vries R.P."/>
            <person name="Wiebenga A."/>
            <person name="Yadav J.S."/>
            <person name="Braun E.L."/>
            <person name="Baker S."/>
            <person name="Garre V."/>
            <person name="Horwitz B."/>
            <person name="Torres-Martinez S."/>
            <person name="Idnurm A."/>
            <person name="Herrera-Estrella A."/>
            <person name="Gabaldon T."/>
            <person name="Grigoriev I.V."/>
        </authorList>
    </citation>
    <scope>NUCLEOTIDE SEQUENCE [LARGE SCALE GENOMIC DNA]</scope>
    <source>
        <strain evidence="2 3">CBS 277.49</strain>
    </source>
</reference>
<gene>
    <name evidence="2" type="ORF">MUCCIDRAFT_161124</name>
</gene>
<evidence type="ECO:0000256" key="1">
    <source>
        <dbReference type="SAM" id="MobiDB-lite"/>
    </source>
</evidence>
<dbReference type="EMBL" id="AMYB01000003">
    <property type="protein sequence ID" value="OAD04379.1"/>
    <property type="molecule type" value="Genomic_DNA"/>
</dbReference>
<proteinExistence type="predicted"/>
<feature type="compositionally biased region" description="Acidic residues" evidence="1">
    <location>
        <begin position="110"/>
        <end position="119"/>
    </location>
</feature>
<evidence type="ECO:0000313" key="3">
    <source>
        <dbReference type="Proteomes" id="UP000077051"/>
    </source>
</evidence>
<comment type="caution">
    <text evidence="2">The sequence shown here is derived from an EMBL/GenBank/DDBJ whole genome shotgun (WGS) entry which is preliminary data.</text>
</comment>
<accession>A0A162RDQ0</accession>
<dbReference type="OrthoDB" id="2262576at2759"/>
<sequence>MSSPQTPVVKNNKDALVGLFKAMIEEGDENAAMTIVDALKIAGLQFARLKGKTHLFALPENKMPVISNEIKYATKKYKSIIKKRANFEQPSSSASDGIPRPSKKQRTDPNDDSESEYDPSEASAPSSPSSSVSPVDSQPDKHMQPERRSASSDTDPFDKLRAALDKKKWNMVNGYQLVNEGNKDCSNLPNLPTVLKDMEDARPFISQWQSNDASREYLDFLSNINSIALFMVHELGKKLNPTESIVCLVTSAGEKEALRKRITYGRRMLNAMSKYGFIAMLTPIFNNSNLCRISESNMNAILGLCEEVHFKESLKNKKLFIAARPSATAFVQNMIEMINAKSPKLLEFFVAPNLSEHLAIENNTPA</sequence>
<feature type="compositionally biased region" description="Basic and acidic residues" evidence="1">
    <location>
        <begin position="138"/>
        <end position="157"/>
    </location>
</feature>
<evidence type="ECO:0000313" key="2">
    <source>
        <dbReference type="EMBL" id="OAD04379.1"/>
    </source>
</evidence>
<feature type="compositionally biased region" description="Low complexity" evidence="1">
    <location>
        <begin position="120"/>
        <end position="137"/>
    </location>
</feature>
<organism evidence="2 3">
    <name type="scientific">Mucor lusitanicus CBS 277.49</name>
    <dbReference type="NCBI Taxonomy" id="747725"/>
    <lineage>
        <taxon>Eukaryota</taxon>
        <taxon>Fungi</taxon>
        <taxon>Fungi incertae sedis</taxon>
        <taxon>Mucoromycota</taxon>
        <taxon>Mucoromycotina</taxon>
        <taxon>Mucoromycetes</taxon>
        <taxon>Mucorales</taxon>
        <taxon>Mucorineae</taxon>
        <taxon>Mucoraceae</taxon>
        <taxon>Mucor</taxon>
    </lineage>
</organism>
<keyword evidence="3" id="KW-1185">Reference proteome</keyword>
<protein>
    <submittedName>
        <fullName evidence="2">Uncharacterized protein</fullName>
    </submittedName>
</protein>
<feature type="region of interest" description="Disordered" evidence="1">
    <location>
        <begin position="84"/>
        <end position="157"/>
    </location>
</feature>
<dbReference type="Proteomes" id="UP000077051">
    <property type="component" value="Unassembled WGS sequence"/>
</dbReference>
<dbReference type="VEuPathDB" id="FungiDB:MUCCIDRAFT_161124"/>
<name>A0A162RDQ0_MUCCL</name>